<dbReference type="STRING" id="168384.SAMN05660368_02628"/>
<evidence type="ECO:0000256" key="3">
    <source>
        <dbReference type="ARBA" id="ARBA00011738"/>
    </source>
</evidence>
<dbReference type="InterPro" id="IPR038078">
    <property type="entry name" value="PhoU-like_sf"/>
</dbReference>
<keyword evidence="6 7" id="KW-0592">Phosphate transport</keyword>
<dbReference type="eggNOG" id="COG0704">
    <property type="taxonomic scope" value="Bacteria"/>
</dbReference>
<comment type="subunit">
    <text evidence="3 7">Homodimer.</text>
</comment>
<dbReference type="Proteomes" id="UP000005561">
    <property type="component" value="Unassembled WGS sequence"/>
</dbReference>
<accession>C6LI66</accession>
<keyword evidence="5 7" id="KW-0963">Cytoplasm</keyword>
<sequence length="224" mass="25687">MREVWLVMRNHYEEQLKKLNEYVAEMGELIEKAISDALDALMHKDIEEAKNTINYDNQIDHMEREIEGLCLNLLLSQQPVATDLRMVSAALKMVTDMERIGDHAADISEITLVLAKNGYPDSLAQIQKMAEETMKMVNKSVEAYLDEDMQKASEVIRQDDVVDNYFIQVKTDIIRQINENIQNGEQAADVLMIAKYLERIGDHATNIAEWVLFYLTGEHPDVAE</sequence>
<evidence type="ECO:0000259" key="8">
    <source>
        <dbReference type="Pfam" id="PF01895"/>
    </source>
</evidence>
<comment type="subcellular location">
    <subcellularLocation>
        <location evidence="1 7">Cytoplasm</location>
    </subcellularLocation>
</comment>
<evidence type="ECO:0000256" key="4">
    <source>
        <dbReference type="ARBA" id="ARBA00022448"/>
    </source>
</evidence>
<dbReference type="NCBIfam" id="TIGR02135">
    <property type="entry name" value="phoU_full"/>
    <property type="match status" value="1"/>
</dbReference>
<evidence type="ECO:0000256" key="1">
    <source>
        <dbReference type="ARBA" id="ARBA00004496"/>
    </source>
</evidence>
<comment type="caution">
    <text evidence="9">The sequence shown here is derived from an EMBL/GenBank/DDBJ whole genome shotgun (WGS) entry which is preliminary data.</text>
</comment>
<evidence type="ECO:0000313" key="9">
    <source>
        <dbReference type="EMBL" id="EET59721.1"/>
    </source>
</evidence>
<dbReference type="PANTHER" id="PTHR42930:SF3">
    <property type="entry name" value="PHOSPHATE-SPECIFIC TRANSPORT SYSTEM ACCESSORY PROTEIN PHOU"/>
    <property type="match status" value="1"/>
</dbReference>
<dbReference type="PIRSF" id="PIRSF003107">
    <property type="entry name" value="PhoU"/>
    <property type="match status" value="1"/>
</dbReference>
<feature type="domain" description="PhoU" evidence="8">
    <location>
        <begin position="126"/>
        <end position="211"/>
    </location>
</feature>
<keyword evidence="10" id="KW-1185">Reference proteome</keyword>
<gene>
    <name evidence="9" type="primary">phoU</name>
    <name evidence="9" type="ORF">BRYFOR_08337</name>
</gene>
<dbReference type="GO" id="GO:0030643">
    <property type="term" value="P:intracellular phosphate ion homeostasis"/>
    <property type="evidence" value="ECO:0007669"/>
    <property type="project" value="InterPro"/>
</dbReference>
<dbReference type="SUPFAM" id="SSF109755">
    <property type="entry name" value="PhoU-like"/>
    <property type="match status" value="1"/>
</dbReference>
<dbReference type="AlphaFoldDB" id="C6LI66"/>
<dbReference type="FunFam" id="1.20.58.220:FF:000004">
    <property type="entry name" value="Phosphate-specific transport system accessory protein PhoU"/>
    <property type="match status" value="1"/>
</dbReference>
<dbReference type="PANTHER" id="PTHR42930">
    <property type="entry name" value="PHOSPHATE-SPECIFIC TRANSPORT SYSTEM ACCESSORY PROTEIN PHOU"/>
    <property type="match status" value="1"/>
</dbReference>
<feature type="domain" description="PhoU" evidence="8">
    <location>
        <begin position="24"/>
        <end position="110"/>
    </location>
</feature>
<dbReference type="GO" id="GO:0005737">
    <property type="term" value="C:cytoplasm"/>
    <property type="evidence" value="ECO:0007669"/>
    <property type="project" value="UniProtKB-SubCell"/>
</dbReference>
<reference evidence="9" key="1">
    <citation type="submission" date="2009-07" db="EMBL/GenBank/DDBJ databases">
        <authorList>
            <person name="Weinstock G."/>
            <person name="Sodergren E."/>
            <person name="Clifton S."/>
            <person name="Fulton L."/>
            <person name="Fulton B."/>
            <person name="Courtney L."/>
            <person name="Fronick C."/>
            <person name="Harrison M."/>
            <person name="Strong C."/>
            <person name="Farmer C."/>
            <person name="Delahaunty K."/>
            <person name="Markovic C."/>
            <person name="Hall O."/>
            <person name="Minx P."/>
            <person name="Tomlinson C."/>
            <person name="Mitreva M."/>
            <person name="Nelson J."/>
            <person name="Hou S."/>
            <person name="Wollam A."/>
            <person name="Pepin K.H."/>
            <person name="Johnson M."/>
            <person name="Bhonagiri V."/>
            <person name="Nash W.E."/>
            <person name="Warren W."/>
            <person name="Chinwalla A."/>
            <person name="Mardis E.R."/>
            <person name="Wilson R.K."/>
        </authorList>
    </citation>
    <scope>NUCLEOTIDE SEQUENCE [LARGE SCALE GENOMIC DNA]</scope>
    <source>
        <strain evidence="9">DSM 14469</strain>
    </source>
</reference>
<evidence type="ECO:0000313" key="10">
    <source>
        <dbReference type="Proteomes" id="UP000005561"/>
    </source>
</evidence>
<evidence type="ECO:0000256" key="2">
    <source>
        <dbReference type="ARBA" id="ARBA00008107"/>
    </source>
</evidence>
<dbReference type="GO" id="GO:0045936">
    <property type="term" value="P:negative regulation of phosphate metabolic process"/>
    <property type="evidence" value="ECO:0007669"/>
    <property type="project" value="InterPro"/>
</dbReference>
<keyword evidence="4 7" id="KW-0813">Transport</keyword>
<protein>
    <recommendedName>
        <fullName evidence="7">Phosphate-specific transport system accessory protein PhoU</fullName>
    </recommendedName>
</protein>
<dbReference type="GO" id="GO:0006817">
    <property type="term" value="P:phosphate ion transport"/>
    <property type="evidence" value="ECO:0007669"/>
    <property type="project" value="UniProtKB-KW"/>
</dbReference>
<evidence type="ECO:0000256" key="6">
    <source>
        <dbReference type="ARBA" id="ARBA00022592"/>
    </source>
</evidence>
<organism evidence="9 10">
    <name type="scientific">Marvinbryantia formatexigens DSM 14469</name>
    <dbReference type="NCBI Taxonomy" id="478749"/>
    <lineage>
        <taxon>Bacteria</taxon>
        <taxon>Bacillati</taxon>
        <taxon>Bacillota</taxon>
        <taxon>Clostridia</taxon>
        <taxon>Lachnospirales</taxon>
        <taxon>Lachnospiraceae</taxon>
        <taxon>Marvinbryantia</taxon>
    </lineage>
</organism>
<comment type="similarity">
    <text evidence="2 7">Belongs to the PhoU family.</text>
</comment>
<proteinExistence type="inferred from homology"/>
<evidence type="ECO:0000256" key="5">
    <source>
        <dbReference type="ARBA" id="ARBA00022490"/>
    </source>
</evidence>
<evidence type="ECO:0000256" key="7">
    <source>
        <dbReference type="PIRNR" id="PIRNR003107"/>
    </source>
</evidence>
<dbReference type="EMBL" id="ACCL02000016">
    <property type="protein sequence ID" value="EET59721.1"/>
    <property type="molecule type" value="Genomic_DNA"/>
</dbReference>
<comment type="function">
    <text evidence="7">Plays a role in the regulation of phosphate uptake.</text>
</comment>
<dbReference type="InterPro" id="IPR026022">
    <property type="entry name" value="PhoU_dom"/>
</dbReference>
<name>C6LI66_9FIRM</name>
<dbReference type="InterPro" id="IPR028366">
    <property type="entry name" value="PhoU"/>
</dbReference>
<dbReference type="Gene3D" id="1.20.58.220">
    <property type="entry name" value="Phosphate transport system protein phou homolog 2, domain 2"/>
    <property type="match status" value="1"/>
</dbReference>
<dbReference type="Pfam" id="PF01895">
    <property type="entry name" value="PhoU"/>
    <property type="match status" value="2"/>
</dbReference>